<evidence type="ECO:0008006" key="4">
    <source>
        <dbReference type="Google" id="ProtNLM"/>
    </source>
</evidence>
<evidence type="ECO:0000313" key="3">
    <source>
        <dbReference type="Proteomes" id="UP001165439"/>
    </source>
</evidence>
<sequence length="43" mass="4722">MNWTPLDTAQLLLLGMVMLGAYCIVRGMVIAAKRKREEGGPCN</sequence>
<gene>
    <name evidence="2" type="ORF">LU674_013065</name>
</gene>
<accession>A0AAW7HIR6</accession>
<dbReference type="EMBL" id="JAJSRF020000001">
    <property type="protein sequence ID" value="MDM3953245.1"/>
    <property type="molecule type" value="Genomic_DNA"/>
</dbReference>
<evidence type="ECO:0000313" key="2">
    <source>
        <dbReference type="EMBL" id="MDM3953245.1"/>
    </source>
</evidence>
<feature type="transmembrane region" description="Helical" evidence="1">
    <location>
        <begin position="12"/>
        <end position="31"/>
    </location>
</feature>
<dbReference type="RefSeq" id="WP_269805820.1">
    <property type="nucleotide sequence ID" value="NZ_CP128540.1"/>
</dbReference>
<dbReference type="GeneID" id="83680957"/>
<name>A0AAW7HIR6_9PSED</name>
<organism evidence="2 3">
    <name type="scientific">Pseudomonas alloputida</name>
    <dbReference type="NCBI Taxonomy" id="1940621"/>
    <lineage>
        <taxon>Bacteria</taxon>
        <taxon>Pseudomonadati</taxon>
        <taxon>Pseudomonadota</taxon>
        <taxon>Gammaproteobacteria</taxon>
        <taxon>Pseudomonadales</taxon>
        <taxon>Pseudomonadaceae</taxon>
        <taxon>Pseudomonas</taxon>
    </lineage>
</organism>
<dbReference type="Proteomes" id="UP001165439">
    <property type="component" value="Unassembled WGS sequence"/>
</dbReference>
<proteinExistence type="predicted"/>
<dbReference type="AlphaFoldDB" id="A0AAW7HIR6"/>
<reference evidence="2" key="1">
    <citation type="submission" date="2023-06" db="EMBL/GenBank/DDBJ databases">
        <title>MBL-encoding genomic islands in Pseudomonas spp. in Poland.</title>
        <authorList>
            <person name="Urbanowicz P."/>
            <person name="Izdebski R."/>
            <person name="Biedrzycka M."/>
            <person name="Gniadkowski M."/>
        </authorList>
    </citation>
    <scope>NUCLEOTIDE SEQUENCE</scope>
    <source>
        <strain evidence="2">NMI5768_13</strain>
    </source>
</reference>
<protein>
    <recommendedName>
        <fullName evidence="4">DUF3149 domain-containing protein</fullName>
    </recommendedName>
</protein>
<comment type="caution">
    <text evidence="2">The sequence shown here is derived from an EMBL/GenBank/DDBJ whole genome shotgun (WGS) entry which is preliminary data.</text>
</comment>
<keyword evidence="1" id="KW-0472">Membrane</keyword>
<keyword evidence="1" id="KW-1133">Transmembrane helix</keyword>
<keyword evidence="1" id="KW-0812">Transmembrane</keyword>
<evidence type="ECO:0000256" key="1">
    <source>
        <dbReference type="SAM" id="Phobius"/>
    </source>
</evidence>